<evidence type="ECO:0000313" key="1">
    <source>
        <dbReference type="Proteomes" id="UP000035680"/>
    </source>
</evidence>
<protein>
    <submittedName>
        <fullName evidence="2">SufBD protein</fullName>
    </submittedName>
</protein>
<evidence type="ECO:0000313" key="2">
    <source>
        <dbReference type="WBParaSite" id="SVE_1306700.1"/>
    </source>
</evidence>
<dbReference type="WBParaSite" id="SVE_1306700.1">
    <property type="protein sequence ID" value="SVE_1306700.1"/>
    <property type="gene ID" value="SVE_1306700"/>
</dbReference>
<dbReference type="AlphaFoldDB" id="A0A0K0FS08"/>
<organism evidence="1 2">
    <name type="scientific">Strongyloides venezuelensis</name>
    <name type="common">Threadworm</name>
    <dbReference type="NCBI Taxonomy" id="75913"/>
    <lineage>
        <taxon>Eukaryota</taxon>
        <taxon>Metazoa</taxon>
        <taxon>Ecdysozoa</taxon>
        <taxon>Nematoda</taxon>
        <taxon>Chromadorea</taxon>
        <taxon>Rhabditida</taxon>
        <taxon>Tylenchina</taxon>
        <taxon>Panagrolaimomorpha</taxon>
        <taxon>Strongyloidoidea</taxon>
        <taxon>Strongyloididae</taxon>
        <taxon>Strongyloides</taxon>
    </lineage>
</organism>
<accession>A0A0K0FS08</accession>
<dbReference type="Proteomes" id="UP000035680">
    <property type="component" value="Unassembled WGS sequence"/>
</dbReference>
<keyword evidence="1" id="KW-1185">Reference proteome</keyword>
<name>A0A0K0FS08_STRVS</name>
<sequence>MEFVNNLLKKVCEIDIPKDFNCETADSEHHKLRRDFVRPKHVIILNEDVKSSHIFETNEIVQSIMIKNNSEIIKLIKTIKNKGGCAEGMVIKNDYVPVNSKKATFIKILGPICAKQL</sequence>
<reference evidence="2" key="2">
    <citation type="submission" date="2015-08" db="UniProtKB">
        <authorList>
            <consortium name="WormBaseParasite"/>
        </authorList>
    </citation>
    <scope>IDENTIFICATION</scope>
</reference>
<reference evidence="1" key="1">
    <citation type="submission" date="2014-07" db="EMBL/GenBank/DDBJ databases">
        <authorList>
            <person name="Martin A.A"/>
            <person name="De Silva N."/>
        </authorList>
    </citation>
    <scope>NUCLEOTIDE SEQUENCE</scope>
</reference>
<proteinExistence type="predicted"/>